<dbReference type="AlphaFoldDB" id="A0AAV5VE02"/>
<dbReference type="EMBL" id="BTSY01000003">
    <property type="protein sequence ID" value="GMT17591.1"/>
    <property type="molecule type" value="Genomic_DNA"/>
</dbReference>
<dbReference type="Proteomes" id="UP001432322">
    <property type="component" value="Unassembled WGS sequence"/>
</dbReference>
<organism evidence="1 2">
    <name type="scientific">Pristionchus fissidentatus</name>
    <dbReference type="NCBI Taxonomy" id="1538716"/>
    <lineage>
        <taxon>Eukaryota</taxon>
        <taxon>Metazoa</taxon>
        <taxon>Ecdysozoa</taxon>
        <taxon>Nematoda</taxon>
        <taxon>Chromadorea</taxon>
        <taxon>Rhabditida</taxon>
        <taxon>Rhabditina</taxon>
        <taxon>Diplogasteromorpha</taxon>
        <taxon>Diplogasteroidea</taxon>
        <taxon>Neodiplogasteridae</taxon>
        <taxon>Pristionchus</taxon>
    </lineage>
</organism>
<comment type="caution">
    <text evidence="1">The sequence shown here is derived from an EMBL/GenBank/DDBJ whole genome shotgun (WGS) entry which is preliminary data.</text>
</comment>
<gene>
    <name evidence="1" type="ORF">PFISCL1PPCAC_8888</name>
</gene>
<evidence type="ECO:0000313" key="1">
    <source>
        <dbReference type="EMBL" id="GMT17591.1"/>
    </source>
</evidence>
<proteinExistence type="predicted"/>
<protein>
    <submittedName>
        <fullName evidence="1">Uncharacterized protein</fullName>
    </submittedName>
</protein>
<sequence length="221" mass="25668">MTNILSTASYRILRLGMYKSVQNASFLSKFVQNRKLCNSNISVFVSTTEQVNTCMRILYTVPRINSIKLRQSNVGSTEQLPGMFDSNLLLDHCVTVSRGTTLDLNFLLFKIVCASNIAQKKLVILTTNKEIANETIRLLESDRGLAIYRFKDWFIHESSQTGILVYPKYFEETRHYYKDDPICTIVMSKVDNRGIILDDDLVRNMELSFHFRKTFHNFMFF</sequence>
<evidence type="ECO:0000313" key="2">
    <source>
        <dbReference type="Proteomes" id="UP001432322"/>
    </source>
</evidence>
<accession>A0AAV5VE02</accession>
<reference evidence="1" key="1">
    <citation type="submission" date="2023-10" db="EMBL/GenBank/DDBJ databases">
        <title>Genome assembly of Pristionchus species.</title>
        <authorList>
            <person name="Yoshida K."/>
            <person name="Sommer R.J."/>
        </authorList>
    </citation>
    <scope>NUCLEOTIDE SEQUENCE</scope>
    <source>
        <strain evidence="1">RS5133</strain>
    </source>
</reference>
<keyword evidence="2" id="KW-1185">Reference proteome</keyword>
<name>A0AAV5VE02_9BILA</name>